<evidence type="ECO:0000313" key="3">
    <source>
        <dbReference type="Proteomes" id="UP000653454"/>
    </source>
</evidence>
<keyword evidence="3" id="KW-1185">Reference proteome</keyword>
<evidence type="ECO:0000313" key="2">
    <source>
        <dbReference type="EMBL" id="CAG9136114.1"/>
    </source>
</evidence>
<dbReference type="EMBL" id="CAJHNJ030000125">
    <property type="protein sequence ID" value="CAG9136114.1"/>
    <property type="molecule type" value="Genomic_DNA"/>
</dbReference>
<dbReference type="InterPro" id="IPR000573">
    <property type="entry name" value="AconitaseA/IPMdHydase_ssu_swvl"/>
</dbReference>
<feature type="domain" description="Aconitase A/isopropylmalate dehydratase small subunit swivel" evidence="1">
    <location>
        <begin position="1"/>
        <end position="101"/>
    </location>
</feature>
<reference evidence="2" key="1">
    <citation type="submission" date="2020-11" db="EMBL/GenBank/DDBJ databases">
        <authorList>
            <person name="Whiteford S."/>
        </authorList>
    </citation>
    <scope>NUCLEOTIDE SEQUENCE</scope>
</reference>
<dbReference type="InterPro" id="IPR006249">
    <property type="entry name" value="Aconitase/IRP2"/>
</dbReference>
<name>A0A8S4G8C1_PLUXY</name>
<dbReference type="Gene3D" id="3.20.19.10">
    <property type="entry name" value="Aconitase, domain 4"/>
    <property type="match status" value="1"/>
</dbReference>
<comment type="caution">
    <text evidence="2">The sequence shown here is derived from an EMBL/GenBank/DDBJ whole genome shotgun (WGS) entry which is preliminary data.</text>
</comment>
<evidence type="ECO:0000259" key="1">
    <source>
        <dbReference type="Pfam" id="PF00694"/>
    </source>
</evidence>
<sequence length="137" mass="14645">MVRGTFATIRLVNKLSDAPGPQTRHLPSGDKMDIFDAAERYAAEGVPLIAIAGKDYGSGSSRDWAAKGPMLLGIRCVIAESFERIHRSNLVGMGVVPLQFLPGQSAASLGLTGEEVYTVEIPEAPRTHELLTVKVGK</sequence>
<dbReference type="Pfam" id="PF00694">
    <property type="entry name" value="Aconitase_C"/>
    <property type="match status" value="1"/>
</dbReference>
<dbReference type="Proteomes" id="UP000653454">
    <property type="component" value="Unassembled WGS sequence"/>
</dbReference>
<dbReference type="PANTHER" id="PTHR11670">
    <property type="entry name" value="ACONITASE/IRON-RESPONSIVE ELEMENT FAMILY MEMBER"/>
    <property type="match status" value="1"/>
</dbReference>
<dbReference type="InterPro" id="IPR015928">
    <property type="entry name" value="Aconitase/3IPM_dehydase_swvl"/>
</dbReference>
<organism evidence="2 3">
    <name type="scientific">Plutella xylostella</name>
    <name type="common">Diamondback moth</name>
    <name type="synonym">Plutella maculipennis</name>
    <dbReference type="NCBI Taxonomy" id="51655"/>
    <lineage>
        <taxon>Eukaryota</taxon>
        <taxon>Metazoa</taxon>
        <taxon>Ecdysozoa</taxon>
        <taxon>Arthropoda</taxon>
        <taxon>Hexapoda</taxon>
        <taxon>Insecta</taxon>
        <taxon>Pterygota</taxon>
        <taxon>Neoptera</taxon>
        <taxon>Endopterygota</taxon>
        <taxon>Lepidoptera</taxon>
        <taxon>Glossata</taxon>
        <taxon>Ditrysia</taxon>
        <taxon>Yponomeutoidea</taxon>
        <taxon>Plutellidae</taxon>
        <taxon>Plutella</taxon>
    </lineage>
</organism>
<accession>A0A8S4G8C1</accession>
<dbReference type="SUPFAM" id="SSF52016">
    <property type="entry name" value="LeuD/IlvD-like"/>
    <property type="match status" value="1"/>
</dbReference>
<proteinExistence type="predicted"/>
<dbReference type="AlphaFoldDB" id="A0A8S4G8C1"/>
<protein>
    <submittedName>
        <fullName evidence="2">(diamondback moth) hypothetical protein</fullName>
    </submittedName>
</protein>
<gene>
    <name evidence="2" type="ORF">PLXY2_LOCUS14369</name>
</gene>